<protein>
    <submittedName>
        <fullName evidence="2">cDNA FLJ42418 fis, clone BLADE2001987</fullName>
    </submittedName>
</protein>
<reference evidence="2" key="1">
    <citation type="submission" date="2003-07" db="EMBL/GenBank/DDBJ databases">
        <title>NEDO human cDNA sequencing project.</title>
        <authorList>
            <person name="Tanigami A."/>
            <person name="Fujiwara T."/>
            <person name="Shibahara T."/>
            <person name="Goto Y."/>
            <person name="Hirao M."/>
            <person name="Shimizu F."/>
            <person name="Wakebe H."/>
            <person name="Ono T."/>
            <person name="Hishigaki H."/>
            <person name="Watanabe T."/>
            <person name="Ozaki K."/>
            <person name="Sugiyama T."/>
            <person name="Irie R."/>
            <person name="Otsuki T."/>
            <person name="Sato H."/>
            <person name="Wakamatsu A."/>
            <person name="Ishii S."/>
            <person name="Yamamoto J."/>
            <person name="Isono Y."/>
            <person name="Kawai-Hio Y."/>
            <person name="Saito K."/>
            <person name="Nishikawa T."/>
            <person name="Kimura K."/>
            <person name="Yamashita H."/>
            <person name="Matsuo K."/>
            <person name="Nakamura Y."/>
            <person name="Sekine M."/>
            <person name="Kikuchi H."/>
            <person name="Kanda K."/>
            <person name="Wagatsuma M."/>
            <person name="Murakawa K."/>
            <person name="Kanehori K."/>
            <person name="Takahashi-Fujii A."/>
            <person name="Oshima A."/>
            <person name="Sugiyama A."/>
            <person name="Kawakami B."/>
            <person name="Suzuki Y."/>
            <person name="Sugano S."/>
            <person name="Nagahari K."/>
            <person name="Masuho Y."/>
            <person name="Nagai K."/>
            <person name="Isogai T."/>
        </authorList>
    </citation>
    <scope>NUCLEOTIDE SEQUENCE</scope>
    <source>
        <tissue evidence="2">Bladder</tissue>
    </source>
</reference>
<proteinExistence type="evidence at transcript level"/>
<dbReference type="EMBL" id="AK124409">
    <property type="protein sequence ID" value="BAC85847.1"/>
    <property type="molecule type" value="mRNA"/>
</dbReference>
<dbReference type="PeptideAtlas" id="Q6ZVL4"/>
<feature type="region of interest" description="Disordered" evidence="1">
    <location>
        <begin position="1"/>
        <end position="24"/>
    </location>
</feature>
<dbReference type="AlphaFoldDB" id="Q6ZVL4"/>
<organism evidence="2">
    <name type="scientific">Homo sapiens</name>
    <name type="common">Human</name>
    <dbReference type="NCBI Taxonomy" id="9606"/>
    <lineage>
        <taxon>Eukaryota</taxon>
        <taxon>Metazoa</taxon>
        <taxon>Chordata</taxon>
        <taxon>Craniata</taxon>
        <taxon>Vertebrata</taxon>
        <taxon>Euteleostomi</taxon>
        <taxon>Mammalia</taxon>
        <taxon>Eutheria</taxon>
        <taxon>Euarchontoglires</taxon>
        <taxon>Primates</taxon>
        <taxon>Haplorrhini</taxon>
        <taxon>Catarrhini</taxon>
        <taxon>Hominidae</taxon>
        <taxon>Homo</taxon>
    </lineage>
</organism>
<sequence length="120" mass="13614">MRRAGSTRCSLAPGRKAEEPGNHVPSWKEALRTLLPRNPEQRLAGLQEQSRVRAVSWQRIKYPGHIEETCEDSNGEQFESEKPVLEARKFKIKVLASSVSAEDLISLLSRWHLVALPSRE</sequence>
<evidence type="ECO:0000313" key="2">
    <source>
        <dbReference type="EMBL" id="BAC85847.1"/>
    </source>
</evidence>
<accession>Q6ZVL4</accession>
<name>Q6ZVL4_HUMAN</name>
<evidence type="ECO:0000256" key="1">
    <source>
        <dbReference type="SAM" id="MobiDB-lite"/>
    </source>
</evidence>